<comment type="similarity">
    <text evidence="1">Belongs to the LamB/PxpA family.</text>
</comment>
<dbReference type="PANTHER" id="PTHR30292">
    <property type="entry name" value="UNCHARACTERIZED PROTEIN YBGL-RELATED"/>
    <property type="match status" value="1"/>
</dbReference>
<evidence type="ECO:0000313" key="2">
    <source>
        <dbReference type="EMBL" id="SNZ03301.1"/>
    </source>
</evidence>
<dbReference type="STRING" id="586416.GZ22_13490"/>
<dbReference type="RefSeq" id="WP_097038625.1">
    <property type="nucleotide sequence ID" value="NZ_OBEK01000001.1"/>
</dbReference>
<dbReference type="Gene3D" id="3.20.20.370">
    <property type="entry name" value="Glycoside hydrolase/deacetylase"/>
    <property type="match status" value="1"/>
</dbReference>
<keyword evidence="3" id="KW-1185">Reference proteome</keyword>
<dbReference type="HAMAP" id="MF_00691">
    <property type="entry name" value="PxpA"/>
    <property type="match status" value="1"/>
</dbReference>
<dbReference type="PANTHER" id="PTHR30292:SF0">
    <property type="entry name" value="5-OXOPROLINASE SUBUNIT A"/>
    <property type="match status" value="1"/>
</dbReference>
<protein>
    <recommendedName>
        <fullName evidence="1">5-oxoprolinase subunit A</fullName>
        <shortName evidence="1">5-OPase subunit A</shortName>
        <ecNumber evidence="1">3.5.2.9</ecNumber>
    </recommendedName>
    <alternativeName>
        <fullName evidence="1">5-oxoprolinase (ATP-hydrolyzing) subunit A</fullName>
    </alternativeName>
</protein>
<comment type="function">
    <text evidence="1">Catalyzes the cleavage of 5-oxoproline to form L-glutamate coupled to the hydrolysis of ATP to ADP and inorganic phosphate.</text>
</comment>
<dbReference type="InterPro" id="IPR011330">
    <property type="entry name" value="Glyco_hydro/deAcase_b/a-brl"/>
</dbReference>
<dbReference type="AlphaFoldDB" id="A0A285N6G9"/>
<organism evidence="2 3">
    <name type="scientific">Terribacillus aidingensis</name>
    <dbReference type="NCBI Taxonomy" id="586416"/>
    <lineage>
        <taxon>Bacteria</taxon>
        <taxon>Bacillati</taxon>
        <taxon>Bacillota</taxon>
        <taxon>Bacilli</taxon>
        <taxon>Bacillales</taxon>
        <taxon>Bacillaceae</taxon>
        <taxon>Terribacillus</taxon>
    </lineage>
</organism>
<dbReference type="GO" id="GO:0005975">
    <property type="term" value="P:carbohydrate metabolic process"/>
    <property type="evidence" value="ECO:0007669"/>
    <property type="project" value="InterPro"/>
</dbReference>
<evidence type="ECO:0000313" key="3">
    <source>
        <dbReference type="Proteomes" id="UP000219356"/>
    </source>
</evidence>
<proteinExistence type="inferred from homology"/>
<reference evidence="3" key="1">
    <citation type="submission" date="2017-09" db="EMBL/GenBank/DDBJ databases">
        <authorList>
            <person name="Varghese N."/>
            <person name="Submissions S."/>
        </authorList>
    </citation>
    <scope>NUCLEOTIDE SEQUENCE [LARGE SCALE GENOMIC DNA]</scope>
    <source>
        <strain evidence="3">CGMCC 1.8913</strain>
    </source>
</reference>
<dbReference type="Pfam" id="PF03746">
    <property type="entry name" value="LamB_YcsF"/>
    <property type="match status" value="1"/>
</dbReference>
<dbReference type="SUPFAM" id="SSF88713">
    <property type="entry name" value="Glycoside hydrolase/deacetylase"/>
    <property type="match status" value="1"/>
</dbReference>
<dbReference type="Proteomes" id="UP000219356">
    <property type="component" value="Unassembled WGS sequence"/>
</dbReference>
<sequence>MQTIDLNSDLGESFGAYTIGNDAAVLKYISSANIACGFHAGDPNVMVETVKTAAELGVGIGAHPGFPDLAGFGRRNMNLSPKEIYHMVVYQVGAIQGAAKACGTHVQHVKPHGALYNMASKDAAMAEAIAEAVHAVDPELVLFGLAGSELVRAGEKMGLRVAQEVFADRTYQPDGALTPRTQSNAMIHDVTVAVNRVVRMIQEEKVTAVDGTDIAIQADTICVHGDEPEALRFVQQLRERLRTENITIKNFGANHHE</sequence>
<keyword evidence="1" id="KW-0378">Hydrolase</keyword>
<comment type="catalytic activity">
    <reaction evidence="1">
        <text>5-oxo-L-proline + ATP + 2 H2O = L-glutamate + ADP + phosphate + H(+)</text>
        <dbReference type="Rhea" id="RHEA:10348"/>
        <dbReference type="ChEBI" id="CHEBI:15377"/>
        <dbReference type="ChEBI" id="CHEBI:15378"/>
        <dbReference type="ChEBI" id="CHEBI:29985"/>
        <dbReference type="ChEBI" id="CHEBI:30616"/>
        <dbReference type="ChEBI" id="CHEBI:43474"/>
        <dbReference type="ChEBI" id="CHEBI:58402"/>
        <dbReference type="ChEBI" id="CHEBI:456216"/>
        <dbReference type="EC" id="3.5.2.9"/>
    </reaction>
</comment>
<dbReference type="NCBIfam" id="NF003814">
    <property type="entry name" value="PRK05406.1-3"/>
    <property type="match status" value="1"/>
</dbReference>
<dbReference type="GO" id="GO:0005524">
    <property type="term" value="F:ATP binding"/>
    <property type="evidence" value="ECO:0007669"/>
    <property type="project" value="UniProtKB-UniRule"/>
</dbReference>
<keyword evidence="1" id="KW-0547">Nucleotide-binding</keyword>
<keyword evidence="1" id="KW-0067">ATP-binding</keyword>
<dbReference type="NCBIfam" id="NF003816">
    <property type="entry name" value="PRK05406.1-5"/>
    <property type="match status" value="1"/>
</dbReference>
<dbReference type="OrthoDB" id="9773478at2"/>
<dbReference type="InterPro" id="IPR005501">
    <property type="entry name" value="LamB/YcsF/PxpA-like"/>
</dbReference>
<dbReference type="EC" id="3.5.2.9" evidence="1"/>
<dbReference type="CDD" id="cd10787">
    <property type="entry name" value="LamB_YcsF_like"/>
    <property type="match status" value="1"/>
</dbReference>
<comment type="subunit">
    <text evidence="1">Forms a complex composed of PxpA, PxpB and PxpC.</text>
</comment>
<name>A0A285N6G9_9BACI</name>
<evidence type="ECO:0000256" key="1">
    <source>
        <dbReference type="HAMAP-Rule" id="MF_00691"/>
    </source>
</evidence>
<dbReference type="EMBL" id="OBEK01000001">
    <property type="protein sequence ID" value="SNZ03301.1"/>
    <property type="molecule type" value="Genomic_DNA"/>
</dbReference>
<dbReference type="GO" id="GO:0017168">
    <property type="term" value="F:5-oxoprolinase (ATP-hydrolyzing) activity"/>
    <property type="evidence" value="ECO:0007669"/>
    <property type="project" value="UniProtKB-UniRule"/>
</dbReference>
<gene>
    <name evidence="1" type="primary">pxpA</name>
    <name evidence="2" type="ORF">SAMN05421503_0325</name>
</gene>
<accession>A0A285N6G9</accession>